<dbReference type="PANTHER" id="PTHR36838">
    <property type="entry name" value="AUXIN EFFLUX CARRIER FAMILY PROTEIN"/>
    <property type="match status" value="1"/>
</dbReference>
<dbReference type="KEGG" id="pbas:SMSP2_00595"/>
<feature type="transmembrane region" description="Helical" evidence="8">
    <location>
        <begin position="174"/>
        <end position="190"/>
    </location>
</feature>
<proteinExistence type="inferred from homology"/>
<evidence type="ECO:0000256" key="2">
    <source>
        <dbReference type="ARBA" id="ARBA00010145"/>
    </source>
</evidence>
<dbReference type="Gene3D" id="1.20.1530.20">
    <property type="match status" value="1"/>
</dbReference>
<dbReference type="AlphaFoldDB" id="A0A1Q2MC46"/>
<name>A0A1Q2MC46_9BACT</name>
<feature type="transmembrane region" description="Helical" evidence="8">
    <location>
        <begin position="105"/>
        <end position="122"/>
    </location>
</feature>
<comment type="similarity">
    <text evidence="2">Belongs to the auxin efflux carrier (TC 2.A.69) family.</text>
</comment>
<keyword evidence="3" id="KW-0813">Transport</keyword>
<feature type="transmembrane region" description="Helical" evidence="8">
    <location>
        <begin position="33"/>
        <end position="52"/>
    </location>
</feature>
<evidence type="ECO:0000256" key="7">
    <source>
        <dbReference type="ARBA" id="ARBA00023136"/>
    </source>
</evidence>
<keyword evidence="10" id="KW-1185">Reference proteome</keyword>
<feature type="transmembrane region" description="Helical" evidence="8">
    <location>
        <begin position="6"/>
        <end position="21"/>
    </location>
</feature>
<evidence type="ECO:0000256" key="8">
    <source>
        <dbReference type="SAM" id="Phobius"/>
    </source>
</evidence>
<dbReference type="STRING" id="1851148.SMSP2_00595"/>
<dbReference type="OrthoDB" id="9794315at2"/>
<protein>
    <submittedName>
        <fullName evidence="9">Auxin efflux carrier</fullName>
    </submittedName>
</protein>
<dbReference type="PANTHER" id="PTHR36838:SF4">
    <property type="entry name" value="AUXIN EFFLUX CARRIER FAMILY PROTEIN"/>
    <property type="match status" value="1"/>
</dbReference>
<evidence type="ECO:0000313" key="9">
    <source>
        <dbReference type="EMBL" id="AQQ70251.1"/>
    </source>
</evidence>
<dbReference type="Proteomes" id="UP000188181">
    <property type="component" value="Chromosome"/>
</dbReference>
<dbReference type="InterPro" id="IPR004776">
    <property type="entry name" value="Mem_transp_PIN-like"/>
</dbReference>
<keyword evidence="6 8" id="KW-1133">Transmembrane helix</keyword>
<reference evidence="10" key="1">
    <citation type="submission" date="2017-02" db="EMBL/GenBank/DDBJ databases">
        <title>Comparative genomics and description of representatives of a novel lineage of planctomycetes thriving in anoxic sediments.</title>
        <authorList>
            <person name="Spring S."/>
            <person name="Bunk B."/>
            <person name="Sproer C."/>
        </authorList>
    </citation>
    <scope>NUCLEOTIDE SEQUENCE [LARGE SCALE GENOMIC DNA]</scope>
    <source>
        <strain evidence="10">SM-Chi-D1</strain>
    </source>
</reference>
<keyword evidence="7 8" id="KW-0472">Membrane</keyword>
<dbReference type="InterPro" id="IPR038770">
    <property type="entry name" value="Na+/solute_symporter_sf"/>
</dbReference>
<keyword evidence="4" id="KW-1003">Cell membrane</keyword>
<gene>
    <name evidence="9" type="ORF">SMSP2_00595</name>
</gene>
<dbReference type="Pfam" id="PF03547">
    <property type="entry name" value="Mem_trans"/>
    <property type="match status" value="1"/>
</dbReference>
<organism evidence="9 10">
    <name type="scientific">Limihaloglobus sulfuriphilus</name>
    <dbReference type="NCBI Taxonomy" id="1851148"/>
    <lineage>
        <taxon>Bacteria</taxon>
        <taxon>Pseudomonadati</taxon>
        <taxon>Planctomycetota</taxon>
        <taxon>Phycisphaerae</taxon>
        <taxon>Sedimentisphaerales</taxon>
        <taxon>Sedimentisphaeraceae</taxon>
        <taxon>Limihaloglobus</taxon>
    </lineage>
</organism>
<dbReference type="EMBL" id="CP019646">
    <property type="protein sequence ID" value="AQQ70251.1"/>
    <property type="molecule type" value="Genomic_DNA"/>
</dbReference>
<evidence type="ECO:0000256" key="5">
    <source>
        <dbReference type="ARBA" id="ARBA00022692"/>
    </source>
</evidence>
<evidence type="ECO:0000256" key="4">
    <source>
        <dbReference type="ARBA" id="ARBA00022475"/>
    </source>
</evidence>
<evidence type="ECO:0000256" key="1">
    <source>
        <dbReference type="ARBA" id="ARBA00004651"/>
    </source>
</evidence>
<dbReference type="GO" id="GO:0055085">
    <property type="term" value="P:transmembrane transport"/>
    <property type="evidence" value="ECO:0007669"/>
    <property type="project" value="InterPro"/>
</dbReference>
<feature type="transmembrane region" description="Helical" evidence="8">
    <location>
        <begin position="231"/>
        <end position="250"/>
    </location>
</feature>
<dbReference type="GO" id="GO:0005886">
    <property type="term" value="C:plasma membrane"/>
    <property type="evidence" value="ECO:0007669"/>
    <property type="project" value="UniProtKB-SubCell"/>
</dbReference>
<accession>A0A1Q2MC46</accession>
<dbReference type="RefSeq" id="WP_146682528.1">
    <property type="nucleotide sequence ID" value="NZ_CP019646.1"/>
</dbReference>
<feature type="transmembrane region" description="Helical" evidence="8">
    <location>
        <begin position="128"/>
        <end position="153"/>
    </location>
</feature>
<feature type="transmembrane region" description="Helical" evidence="8">
    <location>
        <begin position="64"/>
        <end position="85"/>
    </location>
</feature>
<evidence type="ECO:0000313" key="10">
    <source>
        <dbReference type="Proteomes" id="UP000188181"/>
    </source>
</evidence>
<comment type="subcellular location">
    <subcellularLocation>
        <location evidence="1">Cell membrane</location>
        <topology evidence="1">Multi-pass membrane protein</topology>
    </subcellularLocation>
</comment>
<evidence type="ECO:0000256" key="6">
    <source>
        <dbReference type="ARBA" id="ARBA00022989"/>
    </source>
</evidence>
<feature type="transmembrane region" description="Helical" evidence="8">
    <location>
        <begin position="292"/>
        <end position="311"/>
    </location>
</feature>
<evidence type="ECO:0000256" key="3">
    <source>
        <dbReference type="ARBA" id="ARBA00022448"/>
    </source>
</evidence>
<feature type="transmembrane region" description="Helical" evidence="8">
    <location>
        <begin position="202"/>
        <end position="219"/>
    </location>
</feature>
<keyword evidence="5 8" id="KW-0812">Transmembrane</keyword>
<sequence length="313" mass="34073">MDTLEILLPVIIILSLGFILRKTEFLSSEFTSGLGRLAYWVGLPAYLFYEISTMDKGLNEALESFAVMMCGMAAAIILAAVICFVFKIKKSYIGSFIQGSFRTNIAYIGIPVVFYTFAGYGSGMRSDIARMCILTLAMCVPAYNIISVIALLVTDTSANGRQFWKTFQKIVTNPLIISVVLGLLAAHFRVEMPVYLDRSFDAITGLVLPAALLCVGATLAQTRFSWTLLQYSLTASLIKVGFCPLIGYFAADWFGLTDTQKLAVMLLLASPTAVSSYILAEQLNGNKELSASIVVNSTVISFVSFAVILGLKL</sequence>